<evidence type="ECO:0000256" key="1">
    <source>
        <dbReference type="ARBA" id="ARBA00001946"/>
    </source>
</evidence>
<dbReference type="Proteomes" id="UP000317940">
    <property type="component" value="Unassembled WGS sequence"/>
</dbReference>
<keyword evidence="5" id="KW-1185">Reference proteome</keyword>
<evidence type="ECO:0000313" key="4">
    <source>
        <dbReference type="EMBL" id="TWF98699.1"/>
    </source>
</evidence>
<protein>
    <submittedName>
        <fullName evidence="4">ADP-ribose pyrophosphatase YjhB (NUDIX family)</fullName>
    </submittedName>
</protein>
<dbReference type="PROSITE" id="PS51462">
    <property type="entry name" value="NUDIX"/>
    <property type="match status" value="1"/>
</dbReference>
<dbReference type="InterPro" id="IPR015797">
    <property type="entry name" value="NUDIX_hydrolase-like_dom_sf"/>
</dbReference>
<dbReference type="EMBL" id="VIWT01000001">
    <property type="protein sequence ID" value="TWF98699.1"/>
    <property type="molecule type" value="Genomic_DNA"/>
</dbReference>
<evidence type="ECO:0000313" key="5">
    <source>
        <dbReference type="Proteomes" id="UP000317940"/>
    </source>
</evidence>
<gene>
    <name evidence="4" type="ORF">FHX73_112520</name>
</gene>
<comment type="caution">
    <text evidence="4">The sequence shown here is derived from an EMBL/GenBank/DDBJ whole genome shotgun (WGS) entry which is preliminary data.</text>
</comment>
<dbReference type="InterPro" id="IPR020476">
    <property type="entry name" value="Nudix_hydrolase"/>
</dbReference>
<dbReference type="InterPro" id="IPR000086">
    <property type="entry name" value="NUDIX_hydrolase_dom"/>
</dbReference>
<sequence length="165" mass="17996">MAIPPFLAELRALVGTRPLWLPAAVAVVFDEQGRVLLGRRADTGRWALVGGIVDPGEQPADAAVRECLEETGVLAEPELLSSVTVSPLVTYPNGDQMRYLELAFRCRAVGGEARVNDEESLEVAWFEPDEVPELDDSNQQWLAAARSSQGRTSYEFSGLESVHNS</sequence>
<dbReference type="PANTHER" id="PTHR43046:SF16">
    <property type="entry name" value="ADP-RIBOSE PYROPHOSPHATASE YJHB-RELATED"/>
    <property type="match status" value="1"/>
</dbReference>
<dbReference type="SUPFAM" id="SSF55811">
    <property type="entry name" value="Nudix"/>
    <property type="match status" value="1"/>
</dbReference>
<organism evidence="4 5">
    <name type="scientific">Kitasatospora viridis</name>
    <dbReference type="NCBI Taxonomy" id="281105"/>
    <lineage>
        <taxon>Bacteria</taxon>
        <taxon>Bacillati</taxon>
        <taxon>Actinomycetota</taxon>
        <taxon>Actinomycetes</taxon>
        <taxon>Kitasatosporales</taxon>
        <taxon>Streptomycetaceae</taxon>
        <taxon>Kitasatospora</taxon>
    </lineage>
</organism>
<reference evidence="4 5" key="1">
    <citation type="submission" date="2019-06" db="EMBL/GenBank/DDBJ databases">
        <title>Sequencing the genomes of 1000 actinobacteria strains.</title>
        <authorList>
            <person name="Klenk H.-P."/>
        </authorList>
    </citation>
    <scope>NUCLEOTIDE SEQUENCE [LARGE SCALE GENOMIC DNA]</scope>
    <source>
        <strain evidence="4 5">DSM 44826</strain>
    </source>
</reference>
<dbReference type="RefSeq" id="WP_145905089.1">
    <property type="nucleotide sequence ID" value="NZ_BAAAMZ010000012.1"/>
</dbReference>
<dbReference type="Gene3D" id="3.90.79.10">
    <property type="entry name" value="Nucleoside Triphosphate Pyrophosphohydrolase"/>
    <property type="match status" value="1"/>
</dbReference>
<feature type="domain" description="Nudix hydrolase" evidence="3">
    <location>
        <begin position="19"/>
        <end position="148"/>
    </location>
</feature>
<keyword evidence="2" id="KW-0378">Hydrolase</keyword>
<dbReference type="Pfam" id="PF00293">
    <property type="entry name" value="NUDIX"/>
    <property type="match status" value="1"/>
</dbReference>
<name>A0A561UH55_9ACTN</name>
<dbReference type="PRINTS" id="PR00502">
    <property type="entry name" value="NUDIXFAMILY"/>
</dbReference>
<dbReference type="CDD" id="cd18879">
    <property type="entry name" value="NUDIX_Hydrolase"/>
    <property type="match status" value="1"/>
</dbReference>
<dbReference type="OrthoDB" id="9814308at2"/>
<evidence type="ECO:0000256" key="2">
    <source>
        <dbReference type="ARBA" id="ARBA00022801"/>
    </source>
</evidence>
<dbReference type="AlphaFoldDB" id="A0A561UH55"/>
<comment type="cofactor">
    <cofactor evidence="1">
        <name>Mg(2+)</name>
        <dbReference type="ChEBI" id="CHEBI:18420"/>
    </cofactor>
</comment>
<accession>A0A561UH55</accession>
<evidence type="ECO:0000259" key="3">
    <source>
        <dbReference type="PROSITE" id="PS51462"/>
    </source>
</evidence>
<dbReference type="PANTHER" id="PTHR43046">
    <property type="entry name" value="GDP-MANNOSE MANNOSYL HYDROLASE"/>
    <property type="match status" value="1"/>
</dbReference>
<dbReference type="GO" id="GO:0016787">
    <property type="term" value="F:hydrolase activity"/>
    <property type="evidence" value="ECO:0007669"/>
    <property type="project" value="UniProtKB-KW"/>
</dbReference>
<proteinExistence type="predicted"/>